<organism evidence="1 2">
    <name type="scientific">Geoalkalibacter halelectricus</name>
    <dbReference type="NCBI Taxonomy" id="2847045"/>
    <lineage>
        <taxon>Bacteria</taxon>
        <taxon>Pseudomonadati</taxon>
        <taxon>Thermodesulfobacteriota</taxon>
        <taxon>Desulfuromonadia</taxon>
        <taxon>Desulfuromonadales</taxon>
        <taxon>Geoalkalibacteraceae</taxon>
        <taxon>Geoalkalibacter</taxon>
    </lineage>
</organism>
<evidence type="ECO:0000313" key="1">
    <source>
        <dbReference type="EMBL" id="UWZ79275.1"/>
    </source>
</evidence>
<gene>
    <name evidence="1" type="ORF">L9S41_16570</name>
</gene>
<accession>A0ABY5ZJG9</accession>
<dbReference type="RefSeq" id="WP_260747631.1">
    <property type="nucleotide sequence ID" value="NZ_CP092109.1"/>
</dbReference>
<name>A0ABY5ZJG9_9BACT</name>
<keyword evidence="2" id="KW-1185">Reference proteome</keyword>
<proteinExistence type="predicted"/>
<dbReference type="EMBL" id="CP092109">
    <property type="protein sequence ID" value="UWZ79275.1"/>
    <property type="molecule type" value="Genomic_DNA"/>
</dbReference>
<protein>
    <submittedName>
        <fullName evidence="1">Uncharacterized protein</fullName>
    </submittedName>
</protein>
<sequence length="55" mass="6076">MTLSDKELLERDAKRNIGEELLEAVRDIKAGKIGRVRTAAVSQVAEARHSLDLTT</sequence>
<reference evidence="1" key="1">
    <citation type="journal article" date="2022" name="Environ. Microbiol.">
        <title>Geoalkalibacter halelectricus SAP #1 sp. nov. possessing extracellular electron transfer and mineral#reducing capabilities from a haloalkaline environment.</title>
        <authorList>
            <person name="Yadav S."/>
            <person name="Singh R."/>
            <person name="Sundharam S.S."/>
            <person name="Chaudhary S."/>
            <person name="Krishnamurthi S."/>
            <person name="Patil S.A."/>
        </authorList>
    </citation>
    <scope>NUCLEOTIDE SEQUENCE</scope>
    <source>
        <strain evidence="1">SAP-1</strain>
    </source>
</reference>
<evidence type="ECO:0000313" key="2">
    <source>
        <dbReference type="Proteomes" id="UP001060414"/>
    </source>
</evidence>
<dbReference type="Proteomes" id="UP001060414">
    <property type="component" value="Chromosome"/>
</dbReference>